<feature type="non-terminal residue" evidence="10">
    <location>
        <position position="173"/>
    </location>
</feature>
<evidence type="ECO:0000256" key="5">
    <source>
        <dbReference type="ARBA" id="ARBA00022525"/>
    </source>
</evidence>
<dbReference type="PANTHER" id="PTHR11691">
    <property type="entry name" value="TYPE I INTERFERON"/>
    <property type="match status" value="1"/>
</dbReference>
<keyword evidence="4 9" id="KW-0202">Cytokine</keyword>
<evidence type="ECO:0000313" key="11">
    <source>
        <dbReference type="Proteomes" id="UP000653383"/>
    </source>
</evidence>
<comment type="caution">
    <text evidence="10">The sequence shown here is derived from an EMBL/GenBank/DDBJ whole genome shotgun (WGS) entry which is preliminary data.</text>
</comment>
<evidence type="ECO:0000256" key="3">
    <source>
        <dbReference type="ARBA" id="ARBA00011033"/>
    </source>
</evidence>
<evidence type="ECO:0000256" key="1">
    <source>
        <dbReference type="ARBA" id="ARBA00002718"/>
    </source>
</evidence>
<keyword evidence="6" id="KW-0732">Signal</keyword>
<dbReference type="GO" id="GO:0005615">
    <property type="term" value="C:extracellular space"/>
    <property type="evidence" value="ECO:0007669"/>
    <property type="project" value="UniProtKB-KW"/>
</dbReference>
<evidence type="ECO:0000256" key="7">
    <source>
        <dbReference type="ARBA" id="ARBA00023118"/>
    </source>
</evidence>
<comment type="similarity">
    <text evidence="3 9">Belongs to the alpha/beta interferon family.</text>
</comment>
<dbReference type="SMART" id="SM00076">
    <property type="entry name" value="IFabd"/>
    <property type="match status" value="1"/>
</dbReference>
<evidence type="ECO:0000256" key="4">
    <source>
        <dbReference type="ARBA" id="ARBA00022514"/>
    </source>
</evidence>
<dbReference type="GO" id="GO:0005125">
    <property type="term" value="F:cytokine activity"/>
    <property type="evidence" value="ECO:0007669"/>
    <property type="project" value="UniProtKB-KW"/>
</dbReference>
<proteinExistence type="inferred from homology"/>
<gene>
    <name evidence="10" type="primary">Ifn_2</name>
    <name evidence="10" type="ORF">NICCHL_R12368</name>
</gene>
<protein>
    <submittedName>
        <fullName evidence="10">IFN protein</fullName>
    </submittedName>
</protein>
<dbReference type="SUPFAM" id="SSF47266">
    <property type="entry name" value="4-helical cytokines"/>
    <property type="match status" value="1"/>
</dbReference>
<accession>A0A852I3Y5</accession>
<dbReference type="InterPro" id="IPR000471">
    <property type="entry name" value="Interferon_alpha/beta/delta"/>
</dbReference>
<evidence type="ECO:0000256" key="8">
    <source>
        <dbReference type="ARBA" id="ARBA00023157"/>
    </source>
</evidence>
<dbReference type="PROSITE" id="PS00252">
    <property type="entry name" value="INTERFERON_A_B_D"/>
    <property type="match status" value="1"/>
</dbReference>
<feature type="non-terminal residue" evidence="10">
    <location>
        <position position="1"/>
    </location>
</feature>
<evidence type="ECO:0000313" key="10">
    <source>
        <dbReference type="EMBL" id="NXX36735.1"/>
    </source>
</evidence>
<dbReference type="Pfam" id="PF00143">
    <property type="entry name" value="Interferon"/>
    <property type="match status" value="1"/>
</dbReference>
<evidence type="ECO:0000256" key="9">
    <source>
        <dbReference type="RuleBase" id="RU000436"/>
    </source>
</evidence>
<dbReference type="InterPro" id="IPR009079">
    <property type="entry name" value="4_helix_cytokine-like_core"/>
</dbReference>
<keyword evidence="7 9" id="KW-0051">Antiviral defense</keyword>
<name>A0A852I3Y5_9PASS</name>
<dbReference type="OrthoDB" id="9395915at2759"/>
<organism evidence="10 11">
    <name type="scientific">Nicator chloris</name>
    <dbReference type="NCBI Taxonomy" id="237433"/>
    <lineage>
        <taxon>Eukaryota</taxon>
        <taxon>Metazoa</taxon>
        <taxon>Chordata</taxon>
        <taxon>Craniata</taxon>
        <taxon>Vertebrata</taxon>
        <taxon>Euteleostomi</taxon>
        <taxon>Archelosauria</taxon>
        <taxon>Archosauria</taxon>
        <taxon>Dinosauria</taxon>
        <taxon>Saurischia</taxon>
        <taxon>Theropoda</taxon>
        <taxon>Coelurosauria</taxon>
        <taxon>Aves</taxon>
        <taxon>Neognathae</taxon>
        <taxon>Neoaves</taxon>
        <taxon>Telluraves</taxon>
        <taxon>Australaves</taxon>
        <taxon>Passeriformes</taxon>
        <taxon>Sylvioidea</taxon>
        <taxon>Pycnonotidae</taxon>
        <taxon>Nicator</taxon>
    </lineage>
</organism>
<dbReference type="Gene3D" id="1.20.1250.10">
    <property type="match status" value="1"/>
</dbReference>
<dbReference type="Proteomes" id="UP000653383">
    <property type="component" value="Unassembled WGS sequence"/>
</dbReference>
<sequence length="173" mass="19671">AVLTDLQPCLWYGTLVLLPGLTTIHVCKTPYPWDSLQLLQAMAPSIPQPCHHQQTPFLLPSFTPTAAAAIILCILQKLFTTLSSPNTPAHHHWHAKIRHHVLHHIQQLEQYVQASGILFEGQGPCNLLLSINKYFGCIQDFLCTHHHRPYAWDHVCLEAHTCFHLHNHTHIIC</sequence>
<keyword evidence="8" id="KW-1015">Disulfide bond</keyword>
<reference evidence="10" key="1">
    <citation type="submission" date="2020-02" db="EMBL/GenBank/DDBJ databases">
        <title>Bird 10,000 Genomes (B10K) Project - Family phase.</title>
        <authorList>
            <person name="Zhang G."/>
        </authorList>
    </citation>
    <scope>NUCLEOTIDE SEQUENCE</scope>
    <source>
        <strain evidence="10">B10K-DU-002-40</strain>
        <tissue evidence="10">Muscle</tissue>
    </source>
</reference>
<comment type="function">
    <text evidence="1">Has antiviral activities.</text>
</comment>
<comment type="subcellular location">
    <subcellularLocation>
        <location evidence="2">Secreted</location>
    </subcellularLocation>
</comment>
<keyword evidence="5" id="KW-0964">Secreted</keyword>
<evidence type="ECO:0000256" key="6">
    <source>
        <dbReference type="ARBA" id="ARBA00022729"/>
    </source>
</evidence>
<dbReference type="GO" id="GO:0005126">
    <property type="term" value="F:cytokine receptor binding"/>
    <property type="evidence" value="ECO:0007669"/>
    <property type="project" value="InterPro"/>
</dbReference>
<keyword evidence="11" id="KW-1185">Reference proteome</keyword>
<dbReference type="PANTHER" id="PTHR11691:SF73">
    <property type="entry name" value="INTERFERON BETA"/>
    <property type="match status" value="1"/>
</dbReference>
<dbReference type="GO" id="GO:0051607">
    <property type="term" value="P:defense response to virus"/>
    <property type="evidence" value="ECO:0007669"/>
    <property type="project" value="UniProtKB-KW"/>
</dbReference>
<evidence type="ECO:0000256" key="2">
    <source>
        <dbReference type="ARBA" id="ARBA00004613"/>
    </source>
</evidence>
<dbReference type="EMBL" id="WAAE01025718">
    <property type="protein sequence ID" value="NXX36735.1"/>
    <property type="molecule type" value="Genomic_DNA"/>
</dbReference>
<dbReference type="AlphaFoldDB" id="A0A852I3Y5"/>
<dbReference type="GO" id="GO:0006955">
    <property type="term" value="P:immune response"/>
    <property type="evidence" value="ECO:0007669"/>
    <property type="project" value="UniProtKB-ARBA"/>
</dbReference>